<comment type="caution">
    <text evidence="1">The sequence shown here is derived from an EMBL/GenBank/DDBJ whole genome shotgun (WGS) entry which is preliminary data.</text>
</comment>
<dbReference type="Proteomes" id="UP000466442">
    <property type="component" value="Unassembled WGS sequence"/>
</dbReference>
<reference evidence="1" key="1">
    <citation type="journal article" date="2021" name="Mol. Ecol. Resour.">
        <title>Apolygus lucorum genome provides insights into omnivorousness and mesophyll feeding.</title>
        <authorList>
            <person name="Liu Y."/>
            <person name="Liu H."/>
            <person name="Wang H."/>
            <person name="Huang T."/>
            <person name="Liu B."/>
            <person name="Yang B."/>
            <person name="Yin L."/>
            <person name="Li B."/>
            <person name="Zhang Y."/>
            <person name="Zhang S."/>
            <person name="Jiang F."/>
            <person name="Zhang X."/>
            <person name="Ren Y."/>
            <person name="Wang B."/>
            <person name="Wang S."/>
            <person name="Lu Y."/>
            <person name="Wu K."/>
            <person name="Fan W."/>
            <person name="Wang G."/>
        </authorList>
    </citation>
    <scope>NUCLEOTIDE SEQUENCE</scope>
    <source>
        <strain evidence="1">12Hb</strain>
    </source>
</reference>
<sequence length="589" mass="67730">MKCLRGIHRELDGMSKEIVSLCCKTNLWEEYLPSNPEWIDDIKPLDDFFSWLENCVSDLNCISPEELNTYDILSESGKFEVEEQIPTNKNHQLKDVDVYPHSRDLVILEDLHRQNQIRLASYENYFKIIKTQGKTAVRSQLGSKIDRMLDTEIRKISSLIAGEYRRSALGSCAKCSQMEENMKNISENVNASDLVCLSSTNHFFDLMEFLKLYIIKCRDAFRNEMNKRHDGSTGDHSSSFVYPDGNLERVFNDSIRLKDLIVKLQSKIEGVTEISNALDQPHILMISSNGDHPVLPDFDELSKICYDQVKTEFLRKEVTHSRERLSERRDVLAFLENLRSVARPLKLCGESLVLLIKKEFVWIRINKALLSDSLGGVQEMQHQIEQSYKQLVNMRTVHELSSAAFACPDVSSTFLKFFDVSSSSHNDTVSSVGSTWSTHCPDKKTVETVMAKMSAGKVDSAFKMMKSFSGDVMNLLSFTKMAHCYLFNGPSATFPVDADLISYIIQISRELKSKKEKLEKLDCHRLEVEIHRRNNEHWDLMQKLWLLYVQDPHQLRQTVEAIEARAEHSRIHHHATKASDSDCLEKFLL</sequence>
<organism evidence="1 2">
    <name type="scientific">Apolygus lucorum</name>
    <name type="common">Small green plant bug</name>
    <name type="synonym">Lygocoris lucorum</name>
    <dbReference type="NCBI Taxonomy" id="248454"/>
    <lineage>
        <taxon>Eukaryota</taxon>
        <taxon>Metazoa</taxon>
        <taxon>Ecdysozoa</taxon>
        <taxon>Arthropoda</taxon>
        <taxon>Hexapoda</taxon>
        <taxon>Insecta</taxon>
        <taxon>Pterygota</taxon>
        <taxon>Neoptera</taxon>
        <taxon>Paraneoptera</taxon>
        <taxon>Hemiptera</taxon>
        <taxon>Heteroptera</taxon>
        <taxon>Panheteroptera</taxon>
        <taxon>Cimicomorpha</taxon>
        <taxon>Miridae</taxon>
        <taxon>Mirini</taxon>
        <taxon>Apolygus</taxon>
    </lineage>
</organism>
<keyword evidence="2" id="KW-1185">Reference proteome</keyword>
<evidence type="ECO:0000313" key="2">
    <source>
        <dbReference type="Proteomes" id="UP000466442"/>
    </source>
</evidence>
<evidence type="ECO:0008006" key="3">
    <source>
        <dbReference type="Google" id="ProtNLM"/>
    </source>
</evidence>
<dbReference type="EMBL" id="WIXP02000004">
    <property type="protein sequence ID" value="KAF6211550.1"/>
    <property type="molecule type" value="Genomic_DNA"/>
</dbReference>
<proteinExistence type="predicted"/>
<accession>A0A8S9XRA7</accession>
<gene>
    <name evidence="1" type="ORF">GE061_012063</name>
</gene>
<protein>
    <recommendedName>
        <fullName evidence="3">HAUS augmin-like complex subunit 3 N-terminal domain-containing protein</fullName>
    </recommendedName>
</protein>
<name>A0A8S9XRA7_APOLU</name>
<evidence type="ECO:0000313" key="1">
    <source>
        <dbReference type="EMBL" id="KAF6211550.1"/>
    </source>
</evidence>
<dbReference type="AlphaFoldDB" id="A0A8S9XRA7"/>